<evidence type="ECO:0000256" key="2">
    <source>
        <dbReference type="ARBA" id="ARBA00022942"/>
    </source>
</evidence>
<gene>
    <name evidence="4" type="ORF">BN980_GECA02s06434g</name>
</gene>
<dbReference type="Pfam" id="PF22037">
    <property type="entry name" value="PSD13_N"/>
    <property type="match status" value="1"/>
</dbReference>
<dbReference type="GO" id="GO:0008541">
    <property type="term" value="C:proteasome regulatory particle, lid subcomplex"/>
    <property type="evidence" value="ECO:0007669"/>
    <property type="project" value="TreeGrafter"/>
</dbReference>
<dbReference type="InterPro" id="IPR000717">
    <property type="entry name" value="PCI_dom"/>
</dbReference>
<dbReference type="SMART" id="SM00088">
    <property type="entry name" value="PINT"/>
    <property type="match status" value="1"/>
</dbReference>
<dbReference type="OrthoDB" id="1093at2759"/>
<evidence type="ECO:0000256" key="1">
    <source>
        <dbReference type="ARBA" id="ARBA00006207"/>
    </source>
</evidence>
<dbReference type="STRING" id="1173061.A0A0J9X4N2"/>
<evidence type="ECO:0000259" key="3">
    <source>
        <dbReference type="PROSITE" id="PS50250"/>
    </source>
</evidence>
<keyword evidence="2 4" id="KW-0647">Proteasome</keyword>
<dbReference type="GO" id="GO:0006511">
    <property type="term" value="P:ubiquitin-dependent protein catabolic process"/>
    <property type="evidence" value="ECO:0007669"/>
    <property type="project" value="TreeGrafter"/>
</dbReference>
<dbReference type="PROSITE" id="PS50250">
    <property type="entry name" value="PCI"/>
    <property type="match status" value="1"/>
</dbReference>
<dbReference type="InterPro" id="IPR040798">
    <property type="entry name" value="Rpn9_C"/>
</dbReference>
<feature type="domain" description="PCI" evidence="3">
    <location>
        <begin position="180"/>
        <end position="347"/>
    </location>
</feature>
<accession>A0A0J9X4N2</accession>
<sequence>MSSQMDIDHDVPTVLATLRMEADPELVPLFYTMEDLWERKLWHQLTATLKEFYADSRSEPLRLRLFTQFVSTFQTKINQLSLVTFGLAAAFQSADSNDALSFLSNLSDKVDSPETWDAHVYAQIEIARIKLHLKDIDGAKSLLDTASKTLDRFDSLDPLINASYYGVWSEYYKSKADFTAYYRTALLFLACVNLDEFSDVQKQQRAYDLSIAALLGDKIYNFGELLLHPILESLKNSEYQWLVDLLFALNEGNITAFEKLLESVNKQPILQNSLPFLRQKICLTALIEAVFKRPTSNRTLSFDTIAKETHLIADDVEHLVMKALSLDLLKGHIDEVSETVAITWLQPRVLNKANIESMRQRLVAWNNDVSGLSTWMESEGKDVWTTI</sequence>
<dbReference type="InterPro" id="IPR054179">
    <property type="entry name" value="PSD13_N"/>
</dbReference>
<dbReference type="PANTHER" id="PTHR10539:SF0">
    <property type="entry name" value="26S PROTEASOME NON-ATPASE REGULATORY SUBUNIT 13"/>
    <property type="match status" value="1"/>
</dbReference>
<dbReference type="Pfam" id="PF18261">
    <property type="entry name" value="Rpn9_C"/>
    <property type="match status" value="1"/>
</dbReference>
<dbReference type="Pfam" id="PF01399">
    <property type="entry name" value="PCI"/>
    <property type="match status" value="1"/>
</dbReference>
<dbReference type="GO" id="GO:0005829">
    <property type="term" value="C:cytosol"/>
    <property type="evidence" value="ECO:0007669"/>
    <property type="project" value="TreeGrafter"/>
</dbReference>
<proteinExistence type="inferred from homology"/>
<dbReference type="PANTHER" id="PTHR10539">
    <property type="entry name" value="26S PROTEASOME NON-ATPASE REGULATORY SUBUNIT 13"/>
    <property type="match status" value="1"/>
</dbReference>
<comment type="caution">
    <text evidence="4">The sequence shown here is derived from an EMBL/GenBank/DDBJ whole genome shotgun (WGS) entry which is preliminary data.</text>
</comment>
<reference evidence="4" key="1">
    <citation type="submission" date="2014-03" db="EMBL/GenBank/DDBJ databases">
        <authorList>
            <person name="Casaregola S."/>
        </authorList>
    </citation>
    <scope>NUCLEOTIDE SEQUENCE [LARGE SCALE GENOMIC DNA]</scope>
    <source>
        <strain evidence="4">CLIB 918</strain>
    </source>
</reference>
<dbReference type="InterPro" id="IPR036390">
    <property type="entry name" value="WH_DNA-bd_sf"/>
</dbReference>
<evidence type="ECO:0000313" key="5">
    <source>
        <dbReference type="Proteomes" id="UP000242525"/>
    </source>
</evidence>
<comment type="similarity">
    <text evidence="1">Belongs to the proteasome subunit S11 family.</text>
</comment>
<evidence type="ECO:0000313" key="4">
    <source>
        <dbReference type="EMBL" id="CDO52141.1"/>
    </source>
</evidence>
<protein>
    <submittedName>
        <fullName evidence="4">Similar to Saccharomyces cerevisiae YDR427W RPN9 Non-ATPase regulatory subunit of the 26S proteasome</fullName>
    </submittedName>
</protein>
<dbReference type="GO" id="GO:0005198">
    <property type="term" value="F:structural molecule activity"/>
    <property type="evidence" value="ECO:0007669"/>
    <property type="project" value="TreeGrafter"/>
</dbReference>
<organism evidence="4 5">
    <name type="scientific">Geotrichum candidum</name>
    <name type="common">Oospora lactis</name>
    <name type="synonym">Dipodascus geotrichum</name>
    <dbReference type="NCBI Taxonomy" id="1173061"/>
    <lineage>
        <taxon>Eukaryota</taxon>
        <taxon>Fungi</taxon>
        <taxon>Dikarya</taxon>
        <taxon>Ascomycota</taxon>
        <taxon>Saccharomycotina</taxon>
        <taxon>Dipodascomycetes</taxon>
        <taxon>Dipodascales</taxon>
        <taxon>Dipodascaceae</taxon>
        <taxon>Geotrichum</taxon>
    </lineage>
</organism>
<dbReference type="GO" id="GO:0005634">
    <property type="term" value="C:nucleus"/>
    <property type="evidence" value="ECO:0007669"/>
    <property type="project" value="TreeGrafter"/>
</dbReference>
<dbReference type="EMBL" id="CCBN010000002">
    <property type="protein sequence ID" value="CDO52141.1"/>
    <property type="molecule type" value="Genomic_DNA"/>
</dbReference>
<name>A0A0J9X4N2_GEOCN</name>
<dbReference type="InterPro" id="IPR035298">
    <property type="entry name" value="PSMD13"/>
</dbReference>
<dbReference type="SUPFAM" id="SSF46785">
    <property type="entry name" value="Winged helix' DNA-binding domain"/>
    <property type="match status" value="1"/>
</dbReference>
<keyword evidence="5" id="KW-1185">Reference proteome</keyword>
<dbReference type="Proteomes" id="UP000242525">
    <property type="component" value="Unassembled WGS sequence"/>
</dbReference>
<dbReference type="AlphaFoldDB" id="A0A0J9X4N2"/>